<evidence type="ECO:0000256" key="1">
    <source>
        <dbReference type="ARBA" id="ARBA00038048"/>
    </source>
</evidence>
<dbReference type="InterPro" id="IPR005097">
    <property type="entry name" value="Sacchrp_dh_NADP-bd"/>
</dbReference>
<dbReference type="GO" id="GO:0005811">
    <property type="term" value="C:lipid droplet"/>
    <property type="evidence" value="ECO:0007669"/>
    <property type="project" value="TreeGrafter"/>
</dbReference>
<dbReference type="SUPFAM" id="SSF51735">
    <property type="entry name" value="NAD(P)-binding Rossmann-fold domains"/>
    <property type="match status" value="1"/>
</dbReference>
<feature type="domain" description="Saccharopine dehydrogenase NADP binding" evidence="2">
    <location>
        <begin position="6"/>
        <end position="131"/>
    </location>
</feature>
<gene>
    <name evidence="3" type="ORF">MCUN1_001741</name>
</gene>
<dbReference type="AlphaFoldDB" id="A0AAF0EQU8"/>
<dbReference type="GO" id="GO:0005886">
    <property type="term" value="C:plasma membrane"/>
    <property type="evidence" value="ECO:0007669"/>
    <property type="project" value="TreeGrafter"/>
</dbReference>
<proteinExistence type="inferred from homology"/>
<evidence type="ECO:0000313" key="3">
    <source>
        <dbReference type="EMBL" id="WFD34896.1"/>
    </source>
</evidence>
<organism evidence="3 4">
    <name type="scientific">Malassezia cuniculi</name>
    <dbReference type="NCBI Taxonomy" id="948313"/>
    <lineage>
        <taxon>Eukaryota</taxon>
        <taxon>Fungi</taxon>
        <taxon>Dikarya</taxon>
        <taxon>Basidiomycota</taxon>
        <taxon>Ustilaginomycotina</taxon>
        <taxon>Malasseziomycetes</taxon>
        <taxon>Malasseziales</taxon>
        <taxon>Malasseziaceae</taxon>
        <taxon>Malassezia</taxon>
    </lineage>
</organism>
<keyword evidence="4" id="KW-1185">Reference proteome</keyword>
<dbReference type="Pfam" id="PF03435">
    <property type="entry name" value="Sacchrp_dh_NADP"/>
    <property type="match status" value="1"/>
</dbReference>
<dbReference type="GO" id="GO:0009247">
    <property type="term" value="P:glycolipid biosynthetic process"/>
    <property type="evidence" value="ECO:0007669"/>
    <property type="project" value="TreeGrafter"/>
</dbReference>
<protein>
    <recommendedName>
        <fullName evidence="2">Saccharopine dehydrogenase NADP binding domain-containing protein</fullName>
    </recommendedName>
</protein>
<dbReference type="PANTHER" id="PTHR12286">
    <property type="entry name" value="SACCHAROPINE DEHYDROGENASE-LIKE OXIDOREDUCTASE"/>
    <property type="match status" value="1"/>
</dbReference>
<dbReference type="EMBL" id="CP119878">
    <property type="protein sequence ID" value="WFD34896.1"/>
    <property type="molecule type" value="Genomic_DNA"/>
</dbReference>
<reference evidence="3" key="1">
    <citation type="submission" date="2023-03" db="EMBL/GenBank/DDBJ databases">
        <title>Mating type loci evolution in Malassezia.</title>
        <authorList>
            <person name="Coelho M.A."/>
        </authorList>
    </citation>
    <scope>NUCLEOTIDE SEQUENCE</scope>
    <source>
        <strain evidence="3">CBS 11721</strain>
    </source>
</reference>
<dbReference type="GO" id="GO:0005739">
    <property type="term" value="C:mitochondrion"/>
    <property type="evidence" value="ECO:0007669"/>
    <property type="project" value="TreeGrafter"/>
</dbReference>
<name>A0AAF0EQU8_9BASI</name>
<dbReference type="PANTHER" id="PTHR12286:SF5">
    <property type="entry name" value="SACCHAROPINE DEHYDROGENASE-LIKE OXIDOREDUCTASE"/>
    <property type="match status" value="1"/>
</dbReference>
<dbReference type="InterPro" id="IPR051276">
    <property type="entry name" value="Saccharopine_DH-like_oxidrdct"/>
</dbReference>
<dbReference type="InterPro" id="IPR036291">
    <property type="entry name" value="NAD(P)-bd_dom_sf"/>
</dbReference>
<dbReference type="Gene3D" id="3.40.50.720">
    <property type="entry name" value="NAD(P)-binding Rossmann-like Domain"/>
    <property type="match status" value="1"/>
</dbReference>
<dbReference type="Proteomes" id="UP001219933">
    <property type="component" value="Chromosome 2"/>
</dbReference>
<evidence type="ECO:0000259" key="2">
    <source>
        <dbReference type="Pfam" id="PF03435"/>
    </source>
</evidence>
<sequence length="401" mass="42596">MLKYDVALYGATGFTGQIVAQYLATHPQQPRIAFAGRNTAKIQSVIDNLVQVSAERVKSIGIIEASSDDYASLQRLAEAASVIINTVGPYSLLGGYDVVRAAAESGTGYVDLNGESTFFAQLAADHSAKAKETQAVIVPSCGFDALPFDLTTFLAVQLLKKEGSITNAAALCGYSYQGGVSGGTIASILLKRDHPEELALASPYMLSPVEGESTLTNAVMALPQFNEYGFPTILSPHNARVVYRTSGLLQSEPSLDYGAGFSYNEAHIAPSKIHARLALVVVYIISWLVIHVRLLGIVLTYLIPQGTGPSLETRLKGSLDVRTLVKADGKQAVATMRGNYDPGYHLTAQFISEAALAIALDRGSLSPVARSGGIVTPATLGHALADRLNKYADVEVTAHRL</sequence>
<comment type="similarity">
    <text evidence="1">Belongs to the saccharopine dehydrogenase family.</text>
</comment>
<accession>A0AAF0EQU8</accession>
<evidence type="ECO:0000313" key="4">
    <source>
        <dbReference type="Proteomes" id="UP001219933"/>
    </source>
</evidence>